<gene>
    <name evidence="7" type="ORF">DA73_0220935</name>
    <name evidence="6" type="ORF">DA73_0400016755</name>
</gene>
<sequence length="395" mass="45765">MHPRNNLVEIFSTFLVFADDRFCRWVTDAKLRRSIANALQQTPQETDEDVWIGFFYDRLHKSSSARLAKEHTIAYLQEPCYWTSQKIVASFATTQYKLSDCFQIAITQVDKILKGFNPNSGSRLKNYASTVFGAAIRETFRQRHEIDICTDWGLLRKISKKRLEESLQAESLPKDKIVAYMSVWNCFKLLYVPSQAHSSRQLSKPDNQTWEAIAKAYNSQTHQQVNPQMLEAWLLACAKAVRRYLYPNVASFNAPINSEDSGEWLDNIPADELDSPLAYTIAQEEQQLRVSQQSEIHNVLREALTQLDPQAREILQLYYAQGLTQQQIAKQLQVQQYTVSRRLTKTRETLLKSLANWSQEHLHISITPDILKTTSAVMEEWLQFYYTQNKNQKAV</sequence>
<reference evidence="6" key="2">
    <citation type="submission" date="2019-11" db="EMBL/GenBank/DDBJ databases">
        <title>Improved Assembly of Tolypothrix boutellei genome.</title>
        <authorList>
            <person name="Sarangi A.N."/>
            <person name="Mukherjee M."/>
            <person name="Ghosh S."/>
            <person name="Singh D."/>
            <person name="Das A."/>
            <person name="Kant S."/>
            <person name="Prusty A."/>
            <person name="Tripathy S."/>
        </authorList>
    </citation>
    <scope>NUCLEOTIDE SEQUENCE</scope>
    <source>
        <strain evidence="6">VB521301</strain>
    </source>
</reference>
<dbReference type="RefSeq" id="WP_038082854.1">
    <property type="nucleotide sequence ID" value="NZ_JHEG04000001.1"/>
</dbReference>
<evidence type="ECO:0000313" key="7">
    <source>
        <dbReference type="EMBL" id="KIE10915.1"/>
    </source>
</evidence>
<dbReference type="Pfam" id="PF04545">
    <property type="entry name" value="Sigma70_r4"/>
    <property type="match status" value="1"/>
</dbReference>
<dbReference type="CDD" id="cd06171">
    <property type="entry name" value="Sigma70_r4"/>
    <property type="match status" value="1"/>
</dbReference>
<dbReference type="EMBL" id="JHEG02000048">
    <property type="protein sequence ID" value="KIE10915.1"/>
    <property type="molecule type" value="Genomic_DNA"/>
</dbReference>
<evidence type="ECO:0000256" key="2">
    <source>
        <dbReference type="ARBA" id="ARBA00023082"/>
    </source>
</evidence>
<name>A0A0C1RFJ9_9CYAN</name>
<dbReference type="GO" id="GO:0016987">
    <property type="term" value="F:sigma factor activity"/>
    <property type="evidence" value="ECO:0007669"/>
    <property type="project" value="UniProtKB-KW"/>
</dbReference>
<feature type="domain" description="RNA polymerase sigma-70 region 4" evidence="5">
    <location>
        <begin position="303"/>
        <end position="350"/>
    </location>
</feature>
<organism evidence="7">
    <name type="scientific">Tolypothrix bouteillei VB521301</name>
    <dbReference type="NCBI Taxonomy" id="1479485"/>
    <lineage>
        <taxon>Bacteria</taxon>
        <taxon>Bacillati</taxon>
        <taxon>Cyanobacteriota</taxon>
        <taxon>Cyanophyceae</taxon>
        <taxon>Nostocales</taxon>
        <taxon>Tolypothrichaceae</taxon>
        <taxon>Tolypothrix</taxon>
    </lineage>
</organism>
<keyword evidence="3" id="KW-0238">DNA-binding</keyword>
<dbReference type="InterPro" id="IPR036388">
    <property type="entry name" value="WH-like_DNA-bd_sf"/>
</dbReference>
<evidence type="ECO:0000256" key="3">
    <source>
        <dbReference type="ARBA" id="ARBA00023125"/>
    </source>
</evidence>
<protein>
    <submittedName>
        <fullName evidence="7">Group 3/4 sigma-70 RNA polymerase sigma factor</fullName>
    </submittedName>
    <submittedName>
        <fullName evidence="6">Sigma-70 family RNA polymerase sigma factor</fullName>
    </submittedName>
</protein>
<evidence type="ECO:0000313" key="6">
    <source>
        <dbReference type="EMBL" id="KAF3886952.1"/>
    </source>
</evidence>
<keyword evidence="1" id="KW-0805">Transcription regulation</keyword>
<dbReference type="SUPFAM" id="SSF88659">
    <property type="entry name" value="Sigma3 and sigma4 domains of RNA polymerase sigma factors"/>
    <property type="match status" value="1"/>
</dbReference>
<dbReference type="NCBIfam" id="TIGR02937">
    <property type="entry name" value="sigma70-ECF"/>
    <property type="match status" value="1"/>
</dbReference>
<comment type="caution">
    <text evidence="7">The sequence shown here is derived from an EMBL/GenBank/DDBJ whole genome shotgun (WGS) entry which is preliminary data.</text>
</comment>
<keyword evidence="8" id="KW-1185">Reference proteome</keyword>
<keyword evidence="2" id="KW-0731">Sigma factor</keyword>
<dbReference type="InterPro" id="IPR013324">
    <property type="entry name" value="RNA_pol_sigma_r3/r4-like"/>
</dbReference>
<dbReference type="InterPro" id="IPR014284">
    <property type="entry name" value="RNA_pol_sigma-70_dom"/>
</dbReference>
<evidence type="ECO:0000313" key="8">
    <source>
        <dbReference type="Proteomes" id="UP000029738"/>
    </source>
</evidence>
<keyword evidence="4" id="KW-0804">Transcription</keyword>
<dbReference type="AlphaFoldDB" id="A0A0C1RFJ9"/>
<dbReference type="EMBL" id="JHEG04000001">
    <property type="protein sequence ID" value="KAF3886952.1"/>
    <property type="molecule type" value="Genomic_DNA"/>
</dbReference>
<dbReference type="STRING" id="1479485.DA73_0220935"/>
<reference evidence="7" key="1">
    <citation type="journal article" date="2015" name="Genome Announc.">
        <title>Draft Genome Sequence of Tolypothrix boutellei Strain VB521301.</title>
        <authorList>
            <person name="Chandrababunaidu M.M."/>
            <person name="Singh D."/>
            <person name="Sen D."/>
            <person name="Bhan S."/>
            <person name="Das S."/>
            <person name="Gupta A."/>
            <person name="Adhikary S.P."/>
            <person name="Tripathy S."/>
        </authorList>
    </citation>
    <scope>NUCLEOTIDE SEQUENCE</scope>
    <source>
        <strain evidence="7">VB521301</strain>
    </source>
</reference>
<dbReference type="PANTHER" id="PTHR30385:SF7">
    <property type="entry name" value="RNA POLYMERASE SIGMA FACTOR FLIA"/>
    <property type="match status" value="1"/>
</dbReference>
<dbReference type="Gene3D" id="1.10.10.10">
    <property type="entry name" value="Winged helix-like DNA-binding domain superfamily/Winged helix DNA-binding domain"/>
    <property type="match status" value="1"/>
</dbReference>
<dbReference type="OrthoDB" id="527295at2"/>
<evidence type="ECO:0000259" key="5">
    <source>
        <dbReference type="Pfam" id="PF04545"/>
    </source>
</evidence>
<evidence type="ECO:0000256" key="4">
    <source>
        <dbReference type="ARBA" id="ARBA00023163"/>
    </source>
</evidence>
<dbReference type="GO" id="GO:0006352">
    <property type="term" value="P:DNA-templated transcription initiation"/>
    <property type="evidence" value="ECO:0007669"/>
    <property type="project" value="InterPro"/>
</dbReference>
<dbReference type="Proteomes" id="UP000029738">
    <property type="component" value="Unassembled WGS sequence"/>
</dbReference>
<evidence type="ECO:0000256" key="1">
    <source>
        <dbReference type="ARBA" id="ARBA00023015"/>
    </source>
</evidence>
<dbReference type="PANTHER" id="PTHR30385">
    <property type="entry name" value="SIGMA FACTOR F FLAGELLAR"/>
    <property type="match status" value="1"/>
</dbReference>
<dbReference type="InterPro" id="IPR007630">
    <property type="entry name" value="RNA_pol_sigma70_r4"/>
</dbReference>
<dbReference type="GO" id="GO:0003677">
    <property type="term" value="F:DNA binding"/>
    <property type="evidence" value="ECO:0007669"/>
    <property type="project" value="UniProtKB-KW"/>
</dbReference>
<proteinExistence type="predicted"/>
<accession>A0A0C1RFJ9</accession>